<evidence type="ECO:0000256" key="1">
    <source>
        <dbReference type="ARBA" id="ARBA00004170"/>
    </source>
</evidence>
<evidence type="ECO:0000313" key="26">
    <source>
        <dbReference type="Proteomes" id="UP000002420"/>
    </source>
</evidence>
<dbReference type="OrthoDB" id="5297685at2"/>
<dbReference type="InterPro" id="IPR029069">
    <property type="entry name" value="HotDog_dom_sf"/>
</dbReference>
<evidence type="ECO:0000256" key="5">
    <source>
        <dbReference type="ARBA" id="ARBA00022490"/>
    </source>
</evidence>
<evidence type="ECO:0000256" key="21">
    <source>
        <dbReference type="ARBA" id="ARBA00047969"/>
    </source>
</evidence>
<evidence type="ECO:0000256" key="18">
    <source>
        <dbReference type="ARBA" id="ARBA00043210"/>
    </source>
</evidence>
<comment type="catalytic activity">
    <reaction evidence="20">
        <text>hexadecanoyl-CoA + H2O = hexadecanoate + CoA + H(+)</text>
        <dbReference type="Rhea" id="RHEA:16645"/>
        <dbReference type="ChEBI" id="CHEBI:7896"/>
        <dbReference type="ChEBI" id="CHEBI:15377"/>
        <dbReference type="ChEBI" id="CHEBI:15378"/>
        <dbReference type="ChEBI" id="CHEBI:57287"/>
        <dbReference type="ChEBI" id="CHEBI:57379"/>
        <dbReference type="EC" id="3.1.2.2"/>
    </reaction>
    <physiologicalReaction direction="left-to-right" evidence="20">
        <dbReference type="Rhea" id="RHEA:16646"/>
    </physiologicalReaction>
</comment>
<dbReference type="SUPFAM" id="SSF54637">
    <property type="entry name" value="Thioesterase/thiol ester dehydrase-isomerase"/>
    <property type="match status" value="1"/>
</dbReference>
<comment type="subcellular location">
    <subcellularLocation>
        <location evidence="3">Cell projection</location>
        <location evidence="3">Ruffle membrane</location>
    </subcellularLocation>
    <subcellularLocation>
        <location evidence="2">Cytoplasm</location>
    </subcellularLocation>
    <subcellularLocation>
        <location evidence="1">Membrane</location>
        <topology evidence="1">Peripheral membrane protein</topology>
    </subcellularLocation>
</comment>
<dbReference type="CDD" id="cd03443">
    <property type="entry name" value="PaaI_thioesterase"/>
    <property type="match status" value="1"/>
</dbReference>
<evidence type="ECO:0000256" key="14">
    <source>
        <dbReference type="ARBA" id="ARBA00037002"/>
    </source>
</evidence>
<dbReference type="GO" id="GO:0016020">
    <property type="term" value="C:membrane"/>
    <property type="evidence" value="ECO:0007669"/>
    <property type="project" value="UniProtKB-SubCell"/>
</dbReference>
<comment type="catalytic activity">
    <reaction evidence="23">
        <text>tetradecanoyl-CoA + H2O = tetradecanoate + CoA + H(+)</text>
        <dbReference type="Rhea" id="RHEA:40119"/>
        <dbReference type="ChEBI" id="CHEBI:15377"/>
        <dbReference type="ChEBI" id="CHEBI:15378"/>
        <dbReference type="ChEBI" id="CHEBI:30807"/>
        <dbReference type="ChEBI" id="CHEBI:57287"/>
        <dbReference type="ChEBI" id="CHEBI:57385"/>
    </reaction>
    <physiologicalReaction direction="left-to-right" evidence="23">
        <dbReference type="Rhea" id="RHEA:40120"/>
    </physiologicalReaction>
</comment>
<evidence type="ECO:0000256" key="9">
    <source>
        <dbReference type="ARBA" id="ARBA00022946"/>
    </source>
</evidence>
<evidence type="ECO:0000256" key="22">
    <source>
        <dbReference type="ARBA" id="ARBA00048074"/>
    </source>
</evidence>
<dbReference type="HOGENOM" id="CLU_089876_6_2_7"/>
<evidence type="ECO:0000256" key="13">
    <source>
        <dbReference type="ARBA" id="ARBA00035852"/>
    </source>
</evidence>
<dbReference type="GO" id="GO:0006631">
    <property type="term" value="P:fatty acid metabolic process"/>
    <property type="evidence" value="ECO:0007669"/>
    <property type="project" value="UniProtKB-KW"/>
</dbReference>
<dbReference type="Proteomes" id="UP000002420">
    <property type="component" value="Chromosome"/>
</dbReference>
<evidence type="ECO:0000256" key="8">
    <source>
        <dbReference type="ARBA" id="ARBA00022832"/>
    </source>
</evidence>
<organism evidence="25 26">
    <name type="scientific">Trichlorobacter lovleyi (strain ATCC BAA-1151 / DSM 17278 / SZ)</name>
    <name type="common">Geobacter lovleyi</name>
    <dbReference type="NCBI Taxonomy" id="398767"/>
    <lineage>
        <taxon>Bacteria</taxon>
        <taxon>Pseudomonadati</taxon>
        <taxon>Thermodesulfobacteriota</taxon>
        <taxon>Desulfuromonadia</taxon>
        <taxon>Geobacterales</taxon>
        <taxon>Geobacteraceae</taxon>
        <taxon>Trichlorobacter</taxon>
    </lineage>
</organism>
<dbReference type="STRING" id="398767.Glov_2226"/>
<comment type="catalytic activity">
    <reaction evidence="13">
        <text>(5Z,8Z,11Z,14Z)-eicosatetraenoyl-CoA + H2O = (5Z,8Z,11Z,14Z)-eicosatetraenoate + CoA + H(+)</text>
        <dbReference type="Rhea" id="RHEA:40151"/>
        <dbReference type="ChEBI" id="CHEBI:15377"/>
        <dbReference type="ChEBI" id="CHEBI:15378"/>
        <dbReference type="ChEBI" id="CHEBI:32395"/>
        <dbReference type="ChEBI" id="CHEBI:57287"/>
        <dbReference type="ChEBI" id="CHEBI:57368"/>
    </reaction>
    <physiologicalReaction direction="left-to-right" evidence="13">
        <dbReference type="Rhea" id="RHEA:40152"/>
    </physiologicalReaction>
</comment>
<dbReference type="GO" id="GO:0005737">
    <property type="term" value="C:cytoplasm"/>
    <property type="evidence" value="ECO:0007669"/>
    <property type="project" value="UniProtKB-SubCell"/>
</dbReference>
<accession>B3E4K6</accession>
<dbReference type="Pfam" id="PF03061">
    <property type="entry name" value="4HBT"/>
    <property type="match status" value="1"/>
</dbReference>
<evidence type="ECO:0000256" key="6">
    <source>
        <dbReference type="ARBA" id="ARBA00022703"/>
    </source>
</evidence>
<evidence type="ECO:0000256" key="20">
    <source>
        <dbReference type="ARBA" id="ARBA00047734"/>
    </source>
</evidence>
<keyword evidence="10" id="KW-0443">Lipid metabolism</keyword>
<keyword evidence="26" id="KW-1185">Reference proteome</keyword>
<gene>
    <name evidence="25" type="ordered locus">Glov_2226</name>
</gene>
<reference evidence="25 26" key="1">
    <citation type="submission" date="2008-05" db="EMBL/GenBank/DDBJ databases">
        <title>Complete sequence of chromosome of Geobacter lovleyi SZ.</title>
        <authorList>
            <consortium name="US DOE Joint Genome Institute"/>
            <person name="Lucas S."/>
            <person name="Copeland A."/>
            <person name="Lapidus A."/>
            <person name="Glavina del Rio T."/>
            <person name="Dalin E."/>
            <person name="Tice H."/>
            <person name="Bruce D."/>
            <person name="Goodwin L."/>
            <person name="Pitluck S."/>
            <person name="Chertkov O."/>
            <person name="Meincke L."/>
            <person name="Brettin T."/>
            <person name="Detter J.C."/>
            <person name="Han C."/>
            <person name="Tapia R."/>
            <person name="Kuske C.R."/>
            <person name="Schmutz J."/>
            <person name="Larimer F."/>
            <person name="Land M."/>
            <person name="Hauser L."/>
            <person name="Kyrpides N."/>
            <person name="Mikhailova N."/>
            <person name="Sung Y."/>
            <person name="Fletcher K.E."/>
            <person name="Ritalahti K.M."/>
            <person name="Loeffler F.E."/>
            <person name="Richardson P."/>
        </authorList>
    </citation>
    <scope>NUCLEOTIDE SEQUENCE [LARGE SCALE GENOMIC DNA]</scope>
    <source>
        <strain evidence="26">ATCC BAA-1151 / DSM 17278 / SZ</strain>
    </source>
</reference>
<evidence type="ECO:0000256" key="15">
    <source>
        <dbReference type="ARBA" id="ARBA00038456"/>
    </source>
</evidence>
<dbReference type="AlphaFoldDB" id="B3E4K6"/>
<keyword evidence="8" id="KW-0276">Fatty acid metabolism</keyword>
<keyword evidence="9" id="KW-0809">Transit peptide</keyword>
<evidence type="ECO:0000256" key="10">
    <source>
        <dbReference type="ARBA" id="ARBA00023098"/>
    </source>
</evidence>
<evidence type="ECO:0000256" key="23">
    <source>
        <dbReference type="ARBA" id="ARBA00048180"/>
    </source>
</evidence>
<evidence type="ECO:0000256" key="17">
    <source>
        <dbReference type="ARBA" id="ARBA00040123"/>
    </source>
</evidence>
<evidence type="ECO:0000256" key="7">
    <source>
        <dbReference type="ARBA" id="ARBA00022801"/>
    </source>
</evidence>
<keyword evidence="7" id="KW-0378">Hydrolase</keyword>
<dbReference type="GO" id="GO:0016790">
    <property type="term" value="F:thiolester hydrolase activity"/>
    <property type="evidence" value="ECO:0007669"/>
    <property type="project" value="UniProtKB-ARBA"/>
</dbReference>
<name>B3E4K6_TRIL1</name>
<dbReference type="Gene3D" id="3.10.129.10">
    <property type="entry name" value="Hotdog Thioesterase"/>
    <property type="match status" value="1"/>
</dbReference>
<dbReference type="RefSeq" id="WP_012470278.1">
    <property type="nucleotide sequence ID" value="NC_010814.1"/>
</dbReference>
<dbReference type="PANTHER" id="PTHR12418:SF19">
    <property type="entry name" value="ACYL-COENZYME A THIOESTERASE THEM4"/>
    <property type="match status" value="1"/>
</dbReference>
<evidence type="ECO:0000256" key="11">
    <source>
        <dbReference type="ARBA" id="ARBA00023136"/>
    </source>
</evidence>
<keyword evidence="6" id="KW-0053">Apoptosis</keyword>
<evidence type="ECO:0000256" key="2">
    <source>
        <dbReference type="ARBA" id="ARBA00004496"/>
    </source>
</evidence>
<dbReference type="EC" id="3.1.2.2" evidence="16"/>
<dbReference type="eggNOG" id="COG2050">
    <property type="taxonomic scope" value="Bacteria"/>
</dbReference>
<comment type="catalytic activity">
    <reaction evidence="21">
        <text>decanoyl-CoA + H2O = decanoate + CoA + H(+)</text>
        <dbReference type="Rhea" id="RHEA:40059"/>
        <dbReference type="ChEBI" id="CHEBI:15377"/>
        <dbReference type="ChEBI" id="CHEBI:15378"/>
        <dbReference type="ChEBI" id="CHEBI:27689"/>
        <dbReference type="ChEBI" id="CHEBI:57287"/>
        <dbReference type="ChEBI" id="CHEBI:61430"/>
    </reaction>
    <physiologicalReaction direction="left-to-right" evidence="21">
        <dbReference type="Rhea" id="RHEA:40060"/>
    </physiologicalReaction>
</comment>
<evidence type="ECO:0000256" key="12">
    <source>
        <dbReference type="ARBA" id="ARBA00023273"/>
    </source>
</evidence>
<dbReference type="InterPro" id="IPR006683">
    <property type="entry name" value="Thioestr_dom"/>
</dbReference>
<evidence type="ECO:0000256" key="4">
    <source>
        <dbReference type="ARBA" id="ARBA00022475"/>
    </source>
</evidence>
<sequence length="131" mass="14304">MDVVDDGHCFICGKDNPIGLKAQFIIDPEQRRAETTVQIPEHFQGWQGITHGGIISALLDEICAQACMGTGMQVVTSELKLRYRAPVPTGSTIRVIGEVVGERRRLVDAKGRAELDGKVVAEAEVIMFRLG</sequence>
<keyword evidence="11" id="KW-0472">Membrane</keyword>
<feature type="domain" description="Thioesterase" evidence="24">
    <location>
        <begin position="47"/>
        <end position="112"/>
    </location>
</feature>
<comment type="similarity">
    <text evidence="15">Belongs to the THEM4/THEM5 thioesterase family.</text>
</comment>
<keyword evidence="12" id="KW-0966">Cell projection</keyword>
<dbReference type="EMBL" id="CP001089">
    <property type="protein sequence ID" value="ACD95942.1"/>
    <property type="molecule type" value="Genomic_DNA"/>
</dbReference>
<evidence type="ECO:0000256" key="3">
    <source>
        <dbReference type="ARBA" id="ARBA00004632"/>
    </source>
</evidence>
<comment type="catalytic activity">
    <reaction evidence="19">
        <text>octanoyl-CoA + H2O = octanoate + CoA + H(+)</text>
        <dbReference type="Rhea" id="RHEA:30143"/>
        <dbReference type="ChEBI" id="CHEBI:15377"/>
        <dbReference type="ChEBI" id="CHEBI:15378"/>
        <dbReference type="ChEBI" id="CHEBI:25646"/>
        <dbReference type="ChEBI" id="CHEBI:57287"/>
        <dbReference type="ChEBI" id="CHEBI:57386"/>
    </reaction>
    <physiologicalReaction direction="left-to-right" evidence="19">
        <dbReference type="Rhea" id="RHEA:30144"/>
    </physiologicalReaction>
</comment>
<evidence type="ECO:0000259" key="24">
    <source>
        <dbReference type="Pfam" id="PF03061"/>
    </source>
</evidence>
<evidence type="ECO:0000256" key="19">
    <source>
        <dbReference type="ARBA" id="ARBA00047588"/>
    </source>
</evidence>
<evidence type="ECO:0000256" key="16">
    <source>
        <dbReference type="ARBA" id="ARBA00038848"/>
    </source>
</evidence>
<proteinExistence type="inferred from homology"/>
<dbReference type="InterPro" id="IPR052365">
    <property type="entry name" value="THEM4/THEM5_acyl-CoA_thioest"/>
</dbReference>
<evidence type="ECO:0000313" key="25">
    <source>
        <dbReference type="EMBL" id="ACD95942.1"/>
    </source>
</evidence>
<keyword evidence="4" id="KW-1003">Cell membrane</keyword>
<dbReference type="PANTHER" id="PTHR12418">
    <property type="entry name" value="ACYL-COENZYME A THIOESTERASE THEM4"/>
    <property type="match status" value="1"/>
</dbReference>
<comment type="catalytic activity">
    <reaction evidence="14">
        <text>(9Z)-octadecenoyl-CoA + H2O = (9Z)-octadecenoate + CoA + H(+)</text>
        <dbReference type="Rhea" id="RHEA:40139"/>
        <dbReference type="ChEBI" id="CHEBI:15377"/>
        <dbReference type="ChEBI" id="CHEBI:15378"/>
        <dbReference type="ChEBI" id="CHEBI:30823"/>
        <dbReference type="ChEBI" id="CHEBI:57287"/>
        <dbReference type="ChEBI" id="CHEBI:57387"/>
    </reaction>
    <physiologicalReaction direction="left-to-right" evidence="14">
        <dbReference type="Rhea" id="RHEA:40140"/>
    </physiologicalReaction>
</comment>
<comment type="catalytic activity">
    <reaction evidence="22">
        <text>dodecanoyl-CoA + H2O = dodecanoate + CoA + H(+)</text>
        <dbReference type="Rhea" id="RHEA:30135"/>
        <dbReference type="ChEBI" id="CHEBI:15377"/>
        <dbReference type="ChEBI" id="CHEBI:15378"/>
        <dbReference type="ChEBI" id="CHEBI:18262"/>
        <dbReference type="ChEBI" id="CHEBI:57287"/>
        <dbReference type="ChEBI" id="CHEBI:57375"/>
    </reaction>
    <physiologicalReaction direction="left-to-right" evidence="22">
        <dbReference type="Rhea" id="RHEA:30136"/>
    </physiologicalReaction>
</comment>
<keyword evidence="5" id="KW-0963">Cytoplasm</keyword>
<dbReference type="KEGG" id="glo:Glov_2226"/>
<protein>
    <recommendedName>
        <fullName evidence="17">Acyl-coenzyme A thioesterase THEM4</fullName>
        <ecNumber evidence="16">3.1.2.2</ecNumber>
    </recommendedName>
    <alternativeName>
        <fullName evidence="18">Thioesterase superfamily member 4</fullName>
    </alternativeName>
</protein>